<keyword evidence="1" id="KW-0472">Membrane</keyword>
<reference evidence="3" key="1">
    <citation type="journal article" date="2017" name="Genome Biol.">
        <title>Comparative genomics reveals high biological diversity and specific adaptations in the industrially and medically important fungal genus Aspergillus.</title>
        <authorList>
            <person name="de Vries R.P."/>
            <person name="Riley R."/>
            <person name="Wiebenga A."/>
            <person name="Aguilar-Osorio G."/>
            <person name="Amillis S."/>
            <person name="Uchima C.A."/>
            <person name="Anderluh G."/>
            <person name="Asadollahi M."/>
            <person name="Askin M."/>
            <person name="Barry K."/>
            <person name="Battaglia E."/>
            <person name="Bayram O."/>
            <person name="Benocci T."/>
            <person name="Braus-Stromeyer S.A."/>
            <person name="Caldana C."/>
            <person name="Canovas D."/>
            <person name="Cerqueira G.C."/>
            <person name="Chen F."/>
            <person name="Chen W."/>
            <person name="Choi C."/>
            <person name="Clum A."/>
            <person name="Dos Santos R.A."/>
            <person name="Damasio A.R."/>
            <person name="Diallinas G."/>
            <person name="Emri T."/>
            <person name="Fekete E."/>
            <person name="Flipphi M."/>
            <person name="Freyberg S."/>
            <person name="Gallo A."/>
            <person name="Gournas C."/>
            <person name="Habgood R."/>
            <person name="Hainaut M."/>
            <person name="Harispe M.L."/>
            <person name="Henrissat B."/>
            <person name="Hilden K.S."/>
            <person name="Hope R."/>
            <person name="Hossain A."/>
            <person name="Karabika E."/>
            <person name="Karaffa L."/>
            <person name="Karanyi Z."/>
            <person name="Krasevec N."/>
            <person name="Kuo A."/>
            <person name="Kusch H."/>
            <person name="LaButti K."/>
            <person name="Lagendijk E.L."/>
            <person name="Lapidus A."/>
            <person name="Levasseur A."/>
            <person name="Lindquist E."/>
            <person name="Lipzen A."/>
            <person name="Logrieco A.F."/>
            <person name="MacCabe A."/>
            <person name="Maekelae M.R."/>
            <person name="Malavazi I."/>
            <person name="Melin P."/>
            <person name="Meyer V."/>
            <person name="Mielnichuk N."/>
            <person name="Miskei M."/>
            <person name="Molnar A.P."/>
            <person name="Mule G."/>
            <person name="Ngan C.Y."/>
            <person name="Orejas M."/>
            <person name="Orosz E."/>
            <person name="Ouedraogo J.P."/>
            <person name="Overkamp K.M."/>
            <person name="Park H.-S."/>
            <person name="Perrone G."/>
            <person name="Piumi F."/>
            <person name="Punt P.J."/>
            <person name="Ram A.F."/>
            <person name="Ramon A."/>
            <person name="Rauscher S."/>
            <person name="Record E."/>
            <person name="Riano-Pachon D.M."/>
            <person name="Robert V."/>
            <person name="Roehrig J."/>
            <person name="Ruller R."/>
            <person name="Salamov A."/>
            <person name="Salih N.S."/>
            <person name="Samson R.A."/>
            <person name="Sandor E."/>
            <person name="Sanguinetti M."/>
            <person name="Schuetze T."/>
            <person name="Sepcic K."/>
            <person name="Shelest E."/>
            <person name="Sherlock G."/>
            <person name="Sophianopoulou V."/>
            <person name="Squina F.M."/>
            <person name="Sun H."/>
            <person name="Susca A."/>
            <person name="Todd R.B."/>
            <person name="Tsang A."/>
            <person name="Unkles S.E."/>
            <person name="van de Wiele N."/>
            <person name="van Rossen-Uffink D."/>
            <person name="Oliveira J.V."/>
            <person name="Vesth T.C."/>
            <person name="Visser J."/>
            <person name="Yu J.-H."/>
            <person name="Zhou M."/>
            <person name="Andersen M.R."/>
            <person name="Archer D.B."/>
            <person name="Baker S.E."/>
            <person name="Benoit I."/>
            <person name="Brakhage A.A."/>
            <person name="Braus G.H."/>
            <person name="Fischer R."/>
            <person name="Frisvad J.C."/>
            <person name="Goldman G.H."/>
            <person name="Houbraken J."/>
            <person name="Oakley B."/>
            <person name="Pocsi I."/>
            <person name="Scazzocchio C."/>
            <person name="Seiboth B."/>
            <person name="vanKuyk P.A."/>
            <person name="Wortman J."/>
            <person name="Dyer P.S."/>
            <person name="Grigoriev I.V."/>
        </authorList>
    </citation>
    <scope>NUCLEOTIDE SEQUENCE [LARGE SCALE GENOMIC DNA]</scope>
    <source>
        <strain evidence="3">DTO 134E9</strain>
    </source>
</reference>
<dbReference type="Proteomes" id="UP000184383">
    <property type="component" value="Unassembled WGS sequence"/>
</dbReference>
<evidence type="ECO:0000256" key="1">
    <source>
        <dbReference type="SAM" id="Phobius"/>
    </source>
</evidence>
<dbReference type="AlphaFoldDB" id="A0A1L9S3X9"/>
<dbReference type="GeneID" id="63749031"/>
<organism evidence="2 3">
    <name type="scientific">Aspergillus wentii DTO 134E9</name>
    <dbReference type="NCBI Taxonomy" id="1073089"/>
    <lineage>
        <taxon>Eukaryota</taxon>
        <taxon>Fungi</taxon>
        <taxon>Dikarya</taxon>
        <taxon>Ascomycota</taxon>
        <taxon>Pezizomycotina</taxon>
        <taxon>Eurotiomycetes</taxon>
        <taxon>Eurotiomycetidae</taxon>
        <taxon>Eurotiales</taxon>
        <taxon>Aspergillaceae</taxon>
        <taxon>Aspergillus</taxon>
        <taxon>Aspergillus subgen. Cremei</taxon>
    </lineage>
</organism>
<feature type="transmembrane region" description="Helical" evidence="1">
    <location>
        <begin position="20"/>
        <end position="37"/>
    </location>
</feature>
<proteinExistence type="predicted"/>
<sequence>MSDGAKNAVLIDGMFEWDGWDGFVMILTFFFLFRYLARKRRKCFSFLEFRATRLQIVPFFIRPFCLCQTYGDEWNRELGSVRFIFVQSR</sequence>
<evidence type="ECO:0000313" key="2">
    <source>
        <dbReference type="EMBL" id="OJJ41843.1"/>
    </source>
</evidence>
<gene>
    <name evidence="2" type="ORF">ASPWEDRAFT_288080</name>
</gene>
<keyword evidence="1" id="KW-0812">Transmembrane</keyword>
<dbReference type="EMBL" id="KV878209">
    <property type="protein sequence ID" value="OJJ41843.1"/>
    <property type="molecule type" value="Genomic_DNA"/>
</dbReference>
<accession>A0A1L9S3X9</accession>
<dbReference type="VEuPathDB" id="FungiDB:ASPWEDRAFT_288080"/>
<evidence type="ECO:0000313" key="3">
    <source>
        <dbReference type="Proteomes" id="UP000184383"/>
    </source>
</evidence>
<dbReference type="RefSeq" id="XP_040695519.1">
    <property type="nucleotide sequence ID" value="XM_040833183.1"/>
</dbReference>
<protein>
    <submittedName>
        <fullName evidence="2">Uncharacterized protein</fullName>
    </submittedName>
</protein>
<name>A0A1L9S3X9_ASPWE</name>
<keyword evidence="1" id="KW-1133">Transmembrane helix</keyword>
<keyword evidence="3" id="KW-1185">Reference proteome</keyword>